<gene>
    <name evidence="3" type="ORF">NITFAB_2283</name>
</gene>
<accession>A0A2X0QYB5</accession>
<dbReference type="Gene3D" id="2.30.30.40">
    <property type="entry name" value="SH3 Domains"/>
    <property type="match status" value="1"/>
</dbReference>
<feature type="domain" description="SH3b" evidence="2">
    <location>
        <begin position="32"/>
        <end position="94"/>
    </location>
</feature>
<dbReference type="SMART" id="SM00287">
    <property type="entry name" value="SH3b"/>
    <property type="match status" value="1"/>
</dbReference>
<proteinExistence type="predicted"/>
<dbReference type="InterPro" id="IPR003646">
    <property type="entry name" value="SH3-like_bac-type"/>
</dbReference>
<evidence type="ECO:0000313" key="3">
    <source>
        <dbReference type="EMBL" id="SPS06690.1"/>
    </source>
</evidence>
<sequence>MECPERQDIMKPFRKLWSFLFFMLLTMPVLAAETGVVIKADTIRAEPFRDAKIIAPLSVGDQVEIYRVNGGWLQIKSPKGKYGWVHMLNVRKKTASRSSGSISGLLDIASGRAGTGRIVATTGIRGLNEGELKSAQYDAAELNLVESYTASSADARDFANQGKLAARKMDYLPAPE</sequence>
<protein>
    <submittedName>
        <fullName evidence="3">SH3 type 3 domain protein</fullName>
    </submittedName>
</protein>
<name>A0A2X0QYB5_9PROT</name>
<evidence type="ECO:0000256" key="1">
    <source>
        <dbReference type="SAM" id="SignalP"/>
    </source>
</evidence>
<dbReference type="EMBL" id="LS423452">
    <property type="protein sequence ID" value="SPS06690.1"/>
    <property type="molecule type" value="Genomic_DNA"/>
</dbReference>
<keyword evidence="1" id="KW-0732">Signal</keyword>
<evidence type="ECO:0000259" key="2">
    <source>
        <dbReference type="PROSITE" id="PS51781"/>
    </source>
</evidence>
<dbReference type="PROSITE" id="PS51781">
    <property type="entry name" value="SH3B"/>
    <property type="match status" value="1"/>
</dbReference>
<feature type="chain" id="PRO_5016094001" evidence="1">
    <location>
        <begin position="32"/>
        <end position="176"/>
    </location>
</feature>
<dbReference type="AlphaFoldDB" id="A0A2X0QYB5"/>
<dbReference type="Pfam" id="PF08239">
    <property type="entry name" value="SH3_3"/>
    <property type="match status" value="1"/>
</dbReference>
<reference evidence="3" key="1">
    <citation type="submission" date="2018-05" db="EMBL/GenBank/DDBJ databases">
        <authorList>
            <person name="Lanie J.A."/>
            <person name="Ng W.-L."/>
            <person name="Kazmierczak K.M."/>
            <person name="Andrzejewski T.M."/>
            <person name="Davidsen T.M."/>
            <person name="Wayne K.J."/>
            <person name="Tettelin H."/>
            <person name="Glass J.I."/>
            <person name="Rusch D."/>
            <person name="Podicherti R."/>
            <person name="Tsui H.-C.T."/>
            <person name="Winkler M.E."/>
        </authorList>
    </citation>
    <scope>NUCLEOTIDE SEQUENCE</scope>
    <source>
        <strain evidence="3">KNB</strain>
    </source>
</reference>
<feature type="signal peptide" evidence="1">
    <location>
        <begin position="1"/>
        <end position="31"/>
    </location>
</feature>
<organism evidence="3">
    <name type="scientific">Candidatus Nitrotoga fabula</name>
    <dbReference type="NCBI Taxonomy" id="2182327"/>
    <lineage>
        <taxon>Bacteria</taxon>
        <taxon>Pseudomonadati</taxon>
        <taxon>Pseudomonadota</taxon>
        <taxon>Betaproteobacteria</taxon>
        <taxon>Nitrosomonadales</taxon>
        <taxon>Gallionellaceae</taxon>
        <taxon>Candidatus Nitrotoga</taxon>
    </lineage>
</organism>